<dbReference type="AlphaFoldDB" id="B4D374"/>
<dbReference type="GO" id="GO:0004366">
    <property type="term" value="F:glycerol-3-phosphate O-acyltransferase activity"/>
    <property type="evidence" value="ECO:0007669"/>
    <property type="project" value="TreeGrafter"/>
</dbReference>
<feature type="domain" description="Phospholipid/glycerol acyltransferase" evidence="1">
    <location>
        <begin position="69"/>
        <end position="189"/>
    </location>
</feature>
<keyword evidence="2" id="KW-0808">Transferase</keyword>
<comment type="caution">
    <text evidence="2">The sequence shown here is derived from an EMBL/GenBank/DDBJ whole genome shotgun (WGS) entry which is preliminary data.</text>
</comment>
<organism evidence="2 3">
    <name type="scientific">Chthoniobacter flavus Ellin428</name>
    <dbReference type="NCBI Taxonomy" id="497964"/>
    <lineage>
        <taxon>Bacteria</taxon>
        <taxon>Pseudomonadati</taxon>
        <taxon>Verrucomicrobiota</taxon>
        <taxon>Spartobacteria</taxon>
        <taxon>Chthoniobacterales</taxon>
        <taxon>Chthoniobacteraceae</taxon>
        <taxon>Chthoniobacter</taxon>
    </lineage>
</organism>
<dbReference type="InParanoid" id="B4D374"/>
<name>B4D374_9BACT</name>
<dbReference type="GO" id="GO:0016287">
    <property type="term" value="F:glycerone-phosphate O-acyltransferase activity"/>
    <property type="evidence" value="ECO:0007669"/>
    <property type="project" value="TreeGrafter"/>
</dbReference>
<gene>
    <name evidence="2" type="ORF">CfE428DRAFT_3362</name>
</gene>
<keyword evidence="2" id="KW-0012">Acyltransferase</keyword>
<sequence>MKPIDPGTAPAEKLSPLAGLSSTSLDTVRYGIGRIKQSWYACLHWLCVRIYFDRVTAHHPEHLPESGPTLYVGLHRNGAVDGFVYQQVLPRAIFLISTQLRRSFLARLFFHGIAIARKSDDEDRSHNDEALHECLHLLNGGGELFVFPEGTSSLGPHHLSFKSGAARLALGALERGIPLRIIPIGIHYERAWAFRSEVEVVIGEPIATGFSADCSNLGRLKEMKRRIASALESVGANFPSTETQENAERIACVATLWTPCNYFSALKSLEAGASGSVLSHWQELAPQFAVPRMLLYQGFPAVPARAVAPLPDRVTRPRLHRPGRRAGQCAAPVSRLARGTQVCRRPERHCALANSHRVAGVHDLVRRRQRPARVLCRLEGRAGLHPSYWWSAEVFFPRHENRCRRLERIDPLGTRATSA</sequence>
<evidence type="ECO:0000313" key="3">
    <source>
        <dbReference type="Proteomes" id="UP000005824"/>
    </source>
</evidence>
<evidence type="ECO:0000313" key="2">
    <source>
        <dbReference type="EMBL" id="EDY19185.1"/>
    </source>
</evidence>
<dbReference type="Pfam" id="PF01553">
    <property type="entry name" value="Acyltransferase"/>
    <property type="match status" value="1"/>
</dbReference>
<proteinExistence type="predicted"/>
<dbReference type="SMART" id="SM00563">
    <property type="entry name" value="PlsC"/>
    <property type="match status" value="1"/>
</dbReference>
<dbReference type="eggNOG" id="COG0204">
    <property type="taxonomic scope" value="Bacteria"/>
</dbReference>
<evidence type="ECO:0000259" key="1">
    <source>
        <dbReference type="SMART" id="SM00563"/>
    </source>
</evidence>
<dbReference type="InterPro" id="IPR002123">
    <property type="entry name" value="Plipid/glycerol_acylTrfase"/>
</dbReference>
<dbReference type="GO" id="GO:0008654">
    <property type="term" value="P:phospholipid biosynthetic process"/>
    <property type="evidence" value="ECO:0007669"/>
    <property type="project" value="TreeGrafter"/>
</dbReference>
<accession>B4D374</accession>
<keyword evidence="3" id="KW-1185">Reference proteome</keyword>
<dbReference type="RefSeq" id="WP_006980687.1">
    <property type="nucleotide sequence ID" value="NZ_ABVL01000009.1"/>
</dbReference>
<dbReference type="PANTHER" id="PTHR31605:SF0">
    <property type="entry name" value="GLYCEROL-3-PHOSPHATE O-ACYLTRANSFERASE 1"/>
    <property type="match status" value="1"/>
</dbReference>
<dbReference type="Proteomes" id="UP000005824">
    <property type="component" value="Unassembled WGS sequence"/>
</dbReference>
<reference evidence="2 3" key="1">
    <citation type="journal article" date="2011" name="J. Bacteriol.">
        <title>Genome sequence of Chthoniobacter flavus Ellin428, an aerobic heterotrophic soil bacterium.</title>
        <authorList>
            <person name="Kant R."/>
            <person name="van Passel M.W."/>
            <person name="Palva A."/>
            <person name="Lucas S."/>
            <person name="Lapidus A."/>
            <person name="Glavina Del Rio T."/>
            <person name="Dalin E."/>
            <person name="Tice H."/>
            <person name="Bruce D."/>
            <person name="Goodwin L."/>
            <person name="Pitluck S."/>
            <person name="Larimer F.W."/>
            <person name="Land M.L."/>
            <person name="Hauser L."/>
            <person name="Sangwan P."/>
            <person name="de Vos W.M."/>
            <person name="Janssen P.H."/>
            <person name="Smidt H."/>
        </authorList>
    </citation>
    <scope>NUCLEOTIDE SEQUENCE [LARGE SCALE GENOMIC DNA]</scope>
    <source>
        <strain evidence="2 3">Ellin428</strain>
    </source>
</reference>
<dbReference type="SUPFAM" id="SSF69593">
    <property type="entry name" value="Glycerol-3-phosphate (1)-acyltransferase"/>
    <property type="match status" value="1"/>
</dbReference>
<dbReference type="InterPro" id="IPR052744">
    <property type="entry name" value="GPAT/DAPAT"/>
</dbReference>
<dbReference type="PANTHER" id="PTHR31605">
    <property type="entry name" value="GLYCEROL-3-PHOSPHATE O-ACYLTRANSFERASE 1"/>
    <property type="match status" value="1"/>
</dbReference>
<dbReference type="EMBL" id="ABVL01000009">
    <property type="protein sequence ID" value="EDY19185.1"/>
    <property type="molecule type" value="Genomic_DNA"/>
</dbReference>
<dbReference type="STRING" id="497964.CfE428DRAFT_3362"/>
<protein>
    <submittedName>
        <fullName evidence="2">Phospholipid/glycerol acyltransferase</fullName>
    </submittedName>
</protein>